<evidence type="ECO:0000313" key="1">
    <source>
        <dbReference type="EMBL" id="GAD81046.1"/>
    </source>
</evidence>
<reference evidence="1 2" key="1">
    <citation type="submission" date="2013-09" db="EMBL/GenBank/DDBJ databases">
        <title>Whole genome shotgun sequence of Vibrio ezurae NBRC 102218.</title>
        <authorList>
            <person name="Yoshida I."/>
            <person name="Hosoyama A."/>
            <person name="Numata M."/>
            <person name="Hashimoto M."/>
            <person name="Hosoyama Y."/>
            <person name="Tsuchikane K."/>
            <person name="Noguchi M."/>
            <person name="Hirakata S."/>
            <person name="Ichikawa N."/>
            <person name="Ohji S."/>
            <person name="Yamazoe A."/>
            <person name="Fujita N."/>
        </authorList>
    </citation>
    <scope>NUCLEOTIDE SEQUENCE [LARGE SCALE GENOMIC DNA]</scope>
    <source>
        <strain evidence="1 2">NBRC 102218</strain>
    </source>
</reference>
<sequence length="77" mass="8656">MDNVEKFSSAEIEKALFSEFTKKQPIASLKLPFSVRSIAVPKFKGFAPFTCSMTDTEDSDKAIIYKAIIAAYNYAFF</sequence>
<organism evidence="1 2">
    <name type="scientific">Vibrio ezurae NBRC 102218</name>
    <dbReference type="NCBI Taxonomy" id="1219080"/>
    <lineage>
        <taxon>Bacteria</taxon>
        <taxon>Pseudomonadati</taxon>
        <taxon>Pseudomonadota</taxon>
        <taxon>Gammaproteobacteria</taxon>
        <taxon>Vibrionales</taxon>
        <taxon>Vibrionaceae</taxon>
        <taxon>Vibrio</taxon>
    </lineage>
</organism>
<comment type="caution">
    <text evidence="1">The sequence shown here is derived from an EMBL/GenBank/DDBJ whole genome shotgun (WGS) entry which is preliminary data.</text>
</comment>
<keyword evidence="2" id="KW-1185">Reference proteome</keyword>
<evidence type="ECO:0000313" key="2">
    <source>
        <dbReference type="Proteomes" id="UP000016562"/>
    </source>
</evidence>
<proteinExistence type="predicted"/>
<dbReference type="AlphaFoldDB" id="U3AM81"/>
<dbReference type="STRING" id="1219080.VEZ01S_49_00040"/>
<dbReference type="RefSeq" id="WP_021714745.1">
    <property type="nucleotide sequence ID" value="NZ_BATM01000049.1"/>
</dbReference>
<name>U3AM81_9VIBR</name>
<dbReference type="EMBL" id="BATM01000049">
    <property type="protein sequence ID" value="GAD81046.1"/>
    <property type="molecule type" value="Genomic_DNA"/>
</dbReference>
<dbReference type="Proteomes" id="UP000016562">
    <property type="component" value="Unassembled WGS sequence"/>
</dbReference>
<accession>U3AM81</accession>
<gene>
    <name evidence="1" type="ORF">VEZ01S_49_00040</name>
</gene>
<protein>
    <submittedName>
        <fullName evidence="1">Uncharacterized protein</fullName>
    </submittedName>
</protein>